<evidence type="ECO:0000259" key="2">
    <source>
        <dbReference type="PROSITE" id="PS50995"/>
    </source>
</evidence>
<feature type="compositionally biased region" description="Basic and acidic residues" evidence="1">
    <location>
        <begin position="1"/>
        <end position="12"/>
    </location>
</feature>
<evidence type="ECO:0000313" key="4">
    <source>
        <dbReference type="Proteomes" id="UP000291469"/>
    </source>
</evidence>
<dbReference type="SMART" id="SM00347">
    <property type="entry name" value="HTH_MARR"/>
    <property type="match status" value="1"/>
</dbReference>
<dbReference type="Proteomes" id="UP000291469">
    <property type="component" value="Chromosome"/>
</dbReference>
<sequence length="180" mass="19806">MDTADSRERANPDDTSADDGPEPLVVERADGLKHLPPTRAHAFLGLVRAGTALSRDLSARLEARHGLSLHAFEVLLHLAVFSPDGRLGLRQLVEQAPLSQSRVSRMVARLEADGLVTREHDPDDARGVDVAITDAGVDVFRRAQETHLADLDERFFSRLSWDDITRLATITEKLLADEDA</sequence>
<reference evidence="3 4" key="1">
    <citation type="submission" date="2019-01" db="EMBL/GenBank/DDBJ databases">
        <title>Egibacter rhizosphaerae EGI 80759T.</title>
        <authorList>
            <person name="Chen D.-D."/>
            <person name="Tian Y."/>
            <person name="Jiao J.-Y."/>
            <person name="Zhang X.-T."/>
            <person name="Zhang Y.-G."/>
            <person name="Zhang Y."/>
            <person name="Xiao M."/>
            <person name="Shu W.-S."/>
            <person name="Li W.-J."/>
        </authorList>
    </citation>
    <scope>NUCLEOTIDE SEQUENCE [LARGE SCALE GENOMIC DNA]</scope>
    <source>
        <strain evidence="3 4">EGI 80759</strain>
    </source>
</reference>
<feature type="region of interest" description="Disordered" evidence="1">
    <location>
        <begin position="1"/>
        <end position="23"/>
    </location>
</feature>
<dbReference type="GO" id="GO:0006950">
    <property type="term" value="P:response to stress"/>
    <property type="evidence" value="ECO:0007669"/>
    <property type="project" value="TreeGrafter"/>
</dbReference>
<dbReference type="InterPro" id="IPR036388">
    <property type="entry name" value="WH-like_DNA-bd_sf"/>
</dbReference>
<proteinExistence type="predicted"/>
<dbReference type="RefSeq" id="WP_131154885.1">
    <property type="nucleotide sequence ID" value="NZ_CP036402.1"/>
</dbReference>
<dbReference type="PROSITE" id="PS50995">
    <property type="entry name" value="HTH_MARR_2"/>
    <property type="match status" value="1"/>
</dbReference>
<gene>
    <name evidence="3" type="ORF">ER308_10170</name>
</gene>
<dbReference type="KEGG" id="erz:ER308_10170"/>
<dbReference type="InterPro" id="IPR039422">
    <property type="entry name" value="MarR/SlyA-like"/>
</dbReference>
<dbReference type="GO" id="GO:0003700">
    <property type="term" value="F:DNA-binding transcription factor activity"/>
    <property type="evidence" value="ECO:0007669"/>
    <property type="project" value="InterPro"/>
</dbReference>
<dbReference type="Pfam" id="PF12802">
    <property type="entry name" value="MarR_2"/>
    <property type="match status" value="1"/>
</dbReference>
<dbReference type="PRINTS" id="PR00598">
    <property type="entry name" value="HTHMARR"/>
</dbReference>
<dbReference type="PANTHER" id="PTHR33164:SF99">
    <property type="entry name" value="MARR FAMILY REGULATORY PROTEIN"/>
    <property type="match status" value="1"/>
</dbReference>
<dbReference type="Gene3D" id="1.10.10.10">
    <property type="entry name" value="Winged helix-like DNA-binding domain superfamily/Winged helix DNA-binding domain"/>
    <property type="match status" value="1"/>
</dbReference>
<organism evidence="3 4">
    <name type="scientific">Egibacter rhizosphaerae</name>
    <dbReference type="NCBI Taxonomy" id="1670831"/>
    <lineage>
        <taxon>Bacteria</taxon>
        <taxon>Bacillati</taxon>
        <taxon>Actinomycetota</taxon>
        <taxon>Nitriliruptoria</taxon>
        <taxon>Egibacterales</taxon>
        <taxon>Egibacteraceae</taxon>
        <taxon>Egibacter</taxon>
    </lineage>
</organism>
<dbReference type="InterPro" id="IPR000835">
    <property type="entry name" value="HTH_MarR-typ"/>
</dbReference>
<dbReference type="PANTHER" id="PTHR33164">
    <property type="entry name" value="TRANSCRIPTIONAL REGULATOR, MARR FAMILY"/>
    <property type="match status" value="1"/>
</dbReference>
<accession>A0A411YF87</accession>
<dbReference type="InterPro" id="IPR036390">
    <property type="entry name" value="WH_DNA-bd_sf"/>
</dbReference>
<dbReference type="OrthoDB" id="8635520at2"/>
<dbReference type="SUPFAM" id="SSF46785">
    <property type="entry name" value="Winged helix' DNA-binding domain"/>
    <property type="match status" value="1"/>
</dbReference>
<evidence type="ECO:0000313" key="3">
    <source>
        <dbReference type="EMBL" id="QBI19888.1"/>
    </source>
</evidence>
<evidence type="ECO:0000256" key="1">
    <source>
        <dbReference type="SAM" id="MobiDB-lite"/>
    </source>
</evidence>
<protein>
    <submittedName>
        <fullName evidence="3">MarR family transcriptional regulator</fullName>
    </submittedName>
</protein>
<dbReference type="EMBL" id="CP036402">
    <property type="protein sequence ID" value="QBI19888.1"/>
    <property type="molecule type" value="Genomic_DNA"/>
</dbReference>
<name>A0A411YF87_9ACTN</name>
<keyword evidence="4" id="KW-1185">Reference proteome</keyword>
<feature type="domain" description="HTH marR-type" evidence="2">
    <location>
        <begin position="39"/>
        <end position="176"/>
    </location>
</feature>
<dbReference type="AlphaFoldDB" id="A0A411YF87"/>